<protein>
    <submittedName>
        <fullName evidence="3">DUF4157 domain-containing protein</fullName>
    </submittedName>
</protein>
<organism evidence="3 4">
    <name type="scientific">Chitinophaga hostae</name>
    <dbReference type="NCBI Taxonomy" id="2831022"/>
    <lineage>
        <taxon>Bacteria</taxon>
        <taxon>Pseudomonadati</taxon>
        <taxon>Bacteroidota</taxon>
        <taxon>Chitinophagia</taxon>
        <taxon>Chitinophagales</taxon>
        <taxon>Chitinophagaceae</taxon>
        <taxon>Chitinophaga</taxon>
    </lineage>
</organism>
<feature type="region of interest" description="Disordered" evidence="1">
    <location>
        <begin position="182"/>
        <end position="221"/>
    </location>
</feature>
<keyword evidence="4" id="KW-1185">Reference proteome</keyword>
<proteinExistence type="predicted"/>
<dbReference type="Pfam" id="PF13699">
    <property type="entry name" value="eCIS_core"/>
    <property type="match status" value="1"/>
</dbReference>
<accession>A0ABS5J4I5</accession>
<evidence type="ECO:0000256" key="1">
    <source>
        <dbReference type="SAM" id="MobiDB-lite"/>
    </source>
</evidence>
<feature type="compositionally biased region" description="Low complexity" evidence="1">
    <location>
        <begin position="250"/>
        <end position="262"/>
    </location>
</feature>
<evidence type="ECO:0000313" key="3">
    <source>
        <dbReference type="EMBL" id="MBS0029995.1"/>
    </source>
</evidence>
<dbReference type="InterPro" id="IPR025295">
    <property type="entry name" value="eCIS_core_dom"/>
</dbReference>
<feature type="region of interest" description="Disordered" evidence="1">
    <location>
        <begin position="239"/>
        <end position="307"/>
    </location>
</feature>
<comment type="caution">
    <text evidence="3">The sequence shown here is derived from an EMBL/GenBank/DDBJ whole genome shotgun (WGS) entry which is preliminary data.</text>
</comment>
<feature type="compositionally biased region" description="Polar residues" evidence="1">
    <location>
        <begin position="191"/>
        <end position="201"/>
    </location>
</feature>
<feature type="compositionally biased region" description="Polar residues" evidence="1">
    <location>
        <begin position="289"/>
        <end position="302"/>
    </location>
</feature>
<dbReference type="EMBL" id="JAGTXB010000011">
    <property type="protein sequence ID" value="MBS0029995.1"/>
    <property type="molecule type" value="Genomic_DNA"/>
</dbReference>
<dbReference type="Proteomes" id="UP000676386">
    <property type="component" value="Unassembled WGS sequence"/>
</dbReference>
<evidence type="ECO:0000259" key="2">
    <source>
        <dbReference type="Pfam" id="PF13699"/>
    </source>
</evidence>
<dbReference type="InterPro" id="IPR044929">
    <property type="entry name" value="DNA/RNA_non-sp_Endonuclease_sf"/>
</dbReference>
<sequence>MSESGTHTALPKAGLKAGKLFRREEQGQGYAHRNNPSQPFFSGTVSLTADMESAHPEVQSQFIPGIHRYGGKEELQAKCAECEHEEKLQRAETSVATPAIHRSAAAEEVQAKCAECEQEEKLQRVEMTAIHRSAGEEVQTKCAECEKEEQLHKKETEGGTPQGLVQAKEVSEEDLLLSRQEDAEVHAKPSENISPALQRNESSGDDAATVQTSLKVGRPDDAYEIEADRMADKVMRMPLRSFTGGGGTRPEGNGNNNNNNIQRNEEEGGEVQTKPISGLQRAGDGGLRTSDNFTSRLKTSGQGKPLAAPVREDMESAFQADFSAVRIHTGTEAAGLSRDIGAKAFAHQHNIYFAENNYQPESPEGRFLLAHELTHTVQQGAAKTVQRDPEEGEEEESSWWDMLRNGAEYVLESVLPASIYQFYKDIKSEGLLGFVKGKLFGLFRGLFNGLGFSDQEFMLIIQIFLQLKAQLPAIIDGLSKGDCAPLFAALNVLSAVISGIAGAVWDRVMNAIEPLRQWLNNIWDTYMAPALDRITAFAGEVWERIKSLGRWIWDAFYWVVIKPYRDAWDWICEKLGFTDSDEGGFMSYVTGLLGEAWQYIKAQLRPVIEPIQEVVSAIGAMVNMEAIRKLQEDATEWLNHVADTATAMGGEDDAVANKQLTLREVLLPALNNSIDRIKVRLQEAGRWVVDKVNNIATTVSGFVTGIGSNQYLSPVYSLISWVPATMTSIQDWAVDKVNWLFDKINTGMDYIRDFMKRVLDMLMQLVSAASDLLGRLGDFILGPLNLVPKCIKDPIVNWITEVILKKIPVIAEFIELADKWPQIKAAALTVLKQVFVDGALAKGLWTFFRNLLSILGIDPTLVTTVIAKAASNFSAIIKKPLEFLKNVWNVIKGGFVLFFDNIGTHLLTGAMDWLFGEVKGAVSVAPPKDFTLGSILGYVMDLFGITKENIYKRMELNPRIGPEKVAKIRKLENILTGALEWITVWIKEGPAGLLRKAKEKLNDLKETVINGIIGWVTTKVSAEIMQRLATSSDPLGIGATINTIILIYDTMKTAVAYVNRMLNIANQAMDNLKQIIEGDVKNAQEAFEQVLGKAVPVVIGFAVEVIIGPVGEKIQEIVTAGRTKVDEAIDWLINMALNAIDAIINAAKSAAGAILGWLGLTKKFPAEDGETHTLSFKGTESNAQLMIASTPMTFNKWIDGVTIDDPGSTEGKKRQKNKVDAKAKYGEIETTRKKKETAAYTKEDKEQDVKVLLDELSALLGPLFKGQLEDCSTEANNGLKFGGLHAAAYAKSMFAKALTKKKMPDGSQPNVTEPDTFRIINQRRNGSGSFYVLGHLLNHNLGGTGLDMKNLTPLTRSANGTHHSLVEHNIKTSVTKGNAVEYSVTPKYERKKTTTTEEKQVLSSRVADKAKIIEIIREETKVPKYLECKAYLVNPKDKTRTKFFDNNIDNDVNQRPDSYDLVGIKKADVFLDCNKQAKLETIEKPMTPALAAAIIVAMKHRKRDSGGKRFDSYDSLTNYQIDGKYAFNSRQRAALDVIATLPYVKLYQG</sequence>
<name>A0ABS5J4I5_9BACT</name>
<evidence type="ECO:0000313" key="4">
    <source>
        <dbReference type="Proteomes" id="UP000676386"/>
    </source>
</evidence>
<reference evidence="3 4" key="1">
    <citation type="submission" date="2021-04" db="EMBL/GenBank/DDBJ databases">
        <title>Chitinophaga sp. nov., isolated from the rhizosphere soil.</title>
        <authorList>
            <person name="He S."/>
        </authorList>
    </citation>
    <scope>NUCLEOTIDE SEQUENCE [LARGE SCALE GENOMIC DNA]</scope>
    <source>
        <strain evidence="3 4">2R12</strain>
    </source>
</reference>
<dbReference type="Gene3D" id="3.40.570.10">
    <property type="entry name" value="Extracellular Endonuclease, subunit A"/>
    <property type="match status" value="1"/>
</dbReference>
<dbReference type="RefSeq" id="WP_211975127.1">
    <property type="nucleotide sequence ID" value="NZ_CBFHAM010000017.1"/>
</dbReference>
<gene>
    <name evidence="3" type="ORF">KE626_21905</name>
</gene>
<feature type="domain" description="eCIS core" evidence="2">
    <location>
        <begin position="305"/>
        <end position="381"/>
    </location>
</feature>